<dbReference type="EMBL" id="QXFV01002591">
    <property type="protein sequence ID" value="KAE8985718.1"/>
    <property type="molecule type" value="Genomic_DNA"/>
</dbReference>
<evidence type="ECO:0000313" key="5">
    <source>
        <dbReference type="Proteomes" id="UP000429607"/>
    </source>
</evidence>
<dbReference type="Proteomes" id="UP000429607">
    <property type="component" value="Unassembled WGS sequence"/>
</dbReference>
<dbReference type="Proteomes" id="UP000435112">
    <property type="component" value="Unassembled WGS sequence"/>
</dbReference>
<evidence type="ECO:0000313" key="7">
    <source>
        <dbReference type="Proteomes" id="UP000435112"/>
    </source>
</evidence>
<dbReference type="EMBL" id="QXFU01002546">
    <property type="protein sequence ID" value="KAE8984408.1"/>
    <property type="molecule type" value="Genomic_DNA"/>
</dbReference>
<evidence type="ECO:0000313" key="2">
    <source>
        <dbReference type="EMBL" id="KAE8984408.1"/>
    </source>
</evidence>
<evidence type="ECO:0008006" key="8">
    <source>
        <dbReference type="Google" id="ProtNLM"/>
    </source>
</evidence>
<comment type="caution">
    <text evidence="2">The sequence shown here is derived from an EMBL/GenBank/DDBJ whole genome shotgun (WGS) entry which is preliminary data.</text>
</comment>
<evidence type="ECO:0000313" key="4">
    <source>
        <dbReference type="EMBL" id="KAE9296588.1"/>
    </source>
</evidence>
<sequence>MQPTHLLLLLILLVANAIPVTSIGDQSTISQTSSHRLLTDEVDVKRVELSSPKDDDPSGVANSESEERGFFTSAVLKIKRIFRKNPGLSSKLDSARQNSEVVEAVAKMPIVKKLETTVQKDPGFFKKLFKKRNRLRSWRRTLKLHKCLQ</sequence>
<evidence type="ECO:0000256" key="1">
    <source>
        <dbReference type="SAM" id="SignalP"/>
    </source>
</evidence>
<name>A0A6A3IU63_9STRA</name>
<feature type="chain" id="PRO_5036379772" description="RxLR effector protein" evidence="1">
    <location>
        <begin position="18"/>
        <end position="149"/>
    </location>
</feature>
<evidence type="ECO:0000313" key="3">
    <source>
        <dbReference type="EMBL" id="KAE8985718.1"/>
    </source>
</evidence>
<protein>
    <recommendedName>
        <fullName evidence="8">RxLR effector protein</fullName>
    </recommendedName>
</protein>
<organism evidence="2 7">
    <name type="scientific">Phytophthora rubi</name>
    <dbReference type="NCBI Taxonomy" id="129364"/>
    <lineage>
        <taxon>Eukaryota</taxon>
        <taxon>Sar</taxon>
        <taxon>Stramenopiles</taxon>
        <taxon>Oomycota</taxon>
        <taxon>Peronosporomycetes</taxon>
        <taxon>Peronosporales</taxon>
        <taxon>Peronosporaceae</taxon>
        <taxon>Phytophthora</taxon>
    </lineage>
</organism>
<dbReference type="OrthoDB" id="139639at2759"/>
<feature type="signal peptide" evidence="1">
    <location>
        <begin position="1"/>
        <end position="17"/>
    </location>
</feature>
<dbReference type="EMBL" id="QXFT01002546">
    <property type="protein sequence ID" value="KAE9296588.1"/>
    <property type="molecule type" value="Genomic_DNA"/>
</dbReference>
<keyword evidence="6" id="KW-1185">Reference proteome</keyword>
<gene>
    <name evidence="3" type="ORF">PR001_g22810</name>
    <name evidence="2" type="ORF">PR002_g22951</name>
    <name evidence="4" type="ORF">PR003_g23722</name>
</gene>
<accession>A0A6A3IU63</accession>
<dbReference type="Proteomes" id="UP000434957">
    <property type="component" value="Unassembled WGS sequence"/>
</dbReference>
<dbReference type="AlphaFoldDB" id="A0A6A3IU63"/>
<evidence type="ECO:0000313" key="6">
    <source>
        <dbReference type="Proteomes" id="UP000434957"/>
    </source>
</evidence>
<proteinExistence type="predicted"/>
<reference evidence="5 7" key="1">
    <citation type="submission" date="2018-09" db="EMBL/GenBank/DDBJ databases">
        <title>Genomic investigation of the strawberry pathogen Phytophthora fragariae indicates pathogenicity is determined by transcriptional variation in three key races.</title>
        <authorList>
            <person name="Adams T.M."/>
            <person name="Armitage A.D."/>
            <person name="Sobczyk M.K."/>
            <person name="Bates H.J."/>
            <person name="Dunwell J.M."/>
            <person name="Nellist C.F."/>
            <person name="Harrison R.J."/>
        </authorList>
    </citation>
    <scope>NUCLEOTIDE SEQUENCE [LARGE SCALE GENOMIC DNA]</scope>
    <source>
        <strain evidence="3 5">SCRP249</strain>
        <strain evidence="2 7">SCRP324</strain>
        <strain evidence="4 6">SCRP333</strain>
    </source>
</reference>
<keyword evidence="1" id="KW-0732">Signal</keyword>